<evidence type="ECO:0000256" key="2">
    <source>
        <dbReference type="ARBA" id="ARBA00022692"/>
    </source>
</evidence>
<dbReference type="Pfam" id="PF07690">
    <property type="entry name" value="MFS_1"/>
    <property type="match status" value="1"/>
</dbReference>
<gene>
    <name evidence="7" type="ORF">FB566_1813</name>
</gene>
<dbReference type="RefSeq" id="WP_142037468.1">
    <property type="nucleotide sequence ID" value="NZ_JBHTGS010000001.1"/>
</dbReference>
<dbReference type="SUPFAM" id="SSF103473">
    <property type="entry name" value="MFS general substrate transporter"/>
    <property type="match status" value="1"/>
</dbReference>
<feature type="transmembrane region" description="Helical" evidence="5">
    <location>
        <begin position="139"/>
        <end position="160"/>
    </location>
</feature>
<dbReference type="AlphaFoldDB" id="A0A543AUP7"/>
<dbReference type="InterPro" id="IPR051788">
    <property type="entry name" value="MFS_Transporter"/>
</dbReference>
<keyword evidence="2 5" id="KW-0812">Transmembrane</keyword>
<comment type="subcellular location">
    <subcellularLocation>
        <location evidence="1">Cell membrane</location>
        <topology evidence="1">Multi-pass membrane protein</topology>
    </subcellularLocation>
</comment>
<dbReference type="PROSITE" id="PS50850">
    <property type="entry name" value="MFS"/>
    <property type="match status" value="1"/>
</dbReference>
<dbReference type="Gene3D" id="1.20.1250.20">
    <property type="entry name" value="MFS general substrate transporter like domains"/>
    <property type="match status" value="2"/>
</dbReference>
<feature type="transmembrane region" description="Helical" evidence="5">
    <location>
        <begin position="20"/>
        <end position="40"/>
    </location>
</feature>
<evidence type="ECO:0000259" key="6">
    <source>
        <dbReference type="PROSITE" id="PS50850"/>
    </source>
</evidence>
<protein>
    <submittedName>
        <fullName evidence="7">Nitrate/nitrite transporter NarK</fullName>
    </submittedName>
</protein>
<feature type="transmembrane region" description="Helical" evidence="5">
    <location>
        <begin position="172"/>
        <end position="191"/>
    </location>
</feature>
<dbReference type="InParanoid" id="A0A543AUP7"/>
<sequence>MSFRFAARAEPALARARFGVFGYFATSGFIMGCWAAGLPALEERLELGPARLGNALLLIAAGALVSMLFTGRACDRFTSRRIARFAGPISALALIGPALAGSHGQLMTLAVIYGLTVGAIEVSMNVNSIEVETYYKRPIVSSFHGLWSLGGAVGGGLTALGNTVGLDPQKMLVGGAVLAAIGFVVFGRMLLPPPHLASEVSAADADGTRPKPAGMRWGVILLLGIVAFAGHISEGAAIDWAAVHARQILDVGLGTAPIAYTVFSVAMTMVRLLGDPIRARLGSARTLFAAGVLASAGFGLVLISPTVDGWAMPVASAGWFFAGAGLATVIPVIFSAVGAHGGSVGKALSTVTVFGSAGLLIGPAAIGHLAEATSLPTALIVPALLAALVAVSGPPAIRALAAGRPDPAKRTDVPEPV</sequence>
<evidence type="ECO:0000313" key="8">
    <source>
        <dbReference type="Proteomes" id="UP000317043"/>
    </source>
</evidence>
<feature type="transmembrane region" description="Helical" evidence="5">
    <location>
        <begin position="258"/>
        <end position="274"/>
    </location>
</feature>
<dbReference type="PANTHER" id="PTHR23514:SF13">
    <property type="entry name" value="INNER MEMBRANE PROTEIN YBJJ"/>
    <property type="match status" value="1"/>
</dbReference>
<dbReference type="Proteomes" id="UP000317043">
    <property type="component" value="Unassembled WGS sequence"/>
</dbReference>
<keyword evidence="8" id="KW-1185">Reference proteome</keyword>
<keyword evidence="3 5" id="KW-1133">Transmembrane helix</keyword>
<comment type="caution">
    <text evidence="7">The sequence shown here is derived from an EMBL/GenBank/DDBJ whole genome shotgun (WGS) entry which is preliminary data.</text>
</comment>
<dbReference type="PROSITE" id="PS51257">
    <property type="entry name" value="PROKAR_LIPOPROTEIN"/>
    <property type="match status" value="1"/>
</dbReference>
<dbReference type="InterPro" id="IPR020846">
    <property type="entry name" value="MFS_dom"/>
</dbReference>
<reference evidence="7 8" key="1">
    <citation type="submission" date="2019-06" db="EMBL/GenBank/DDBJ databases">
        <title>Sequencing the genomes of 1000 actinobacteria strains.</title>
        <authorList>
            <person name="Klenk H.-P."/>
        </authorList>
    </citation>
    <scope>NUCLEOTIDE SEQUENCE [LARGE SCALE GENOMIC DNA]</scope>
    <source>
        <strain evidence="7 8">DSM 45928</strain>
    </source>
</reference>
<feature type="transmembrane region" description="Helical" evidence="5">
    <location>
        <begin position="106"/>
        <end position="127"/>
    </location>
</feature>
<accession>A0A543AUP7</accession>
<feature type="transmembrane region" description="Helical" evidence="5">
    <location>
        <begin position="378"/>
        <end position="401"/>
    </location>
</feature>
<feature type="transmembrane region" description="Helical" evidence="5">
    <location>
        <begin position="319"/>
        <end position="340"/>
    </location>
</feature>
<dbReference type="InterPro" id="IPR011701">
    <property type="entry name" value="MFS"/>
</dbReference>
<evidence type="ECO:0000256" key="1">
    <source>
        <dbReference type="ARBA" id="ARBA00004651"/>
    </source>
</evidence>
<dbReference type="EMBL" id="VFOW01000001">
    <property type="protein sequence ID" value="TQL76289.1"/>
    <property type="molecule type" value="Genomic_DNA"/>
</dbReference>
<dbReference type="GO" id="GO:0022857">
    <property type="term" value="F:transmembrane transporter activity"/>
    <property type="evidence" value="ECO:0007669"/>
    <property type="project" value="InterPro"/>
</dbReference>
<feature type="transmembrane region" description="Helical" evidence="5">
    <location>
        <begin position="52"/>
        <end position="70"/>
    </location>
</feature>
<dbReference type="OrthoDB" id="151222at2"/>
<proteinExistence type="predicted"/>
<feature type="transmembrane region" description="Helical" evidence="5">
    <location>
        <begin position="82"/>
        <end position="100"/>
    </location>
</feature>
<feature type="transmembrane region" description="Helical" evidence="5">
    <location>
        <begin position="217"/>
        <end position="238"/>
    </location>
</feature>
<keyword evidence="4 5" id="KW-0472">Membrane</keyword>
<feature type="transmembrane region" description="Helical" evidence="5">
    <location>
        <begin position="347"/>
        <end position="366"/>
    </location>
</feature>
<dbReference type="GO" id="GO:0005886">
    <property type="term" value="C:plasma membrane"/>
    <property type="evidence" value="ECO:0007669"/>
    <property type="project" value="UniProtKB-SubCell"/>
</dbReference>
<feature type="transmembrane region" description="Helical" evidence="5">
    <location>
        <begin position="286"/>
        <end position="307"/>
    </location>
</feature>
<evidence type="ECO:0000256" key="4">
    <source>
        <dbReference type="ARBA" id="ARBA00023136"/>
    </source>
</evidence>
<dbReference type="PANTHER" id="PTHR23514">
    <property type="entry name" value="BYPASS OF STOP CODON PROTEIN 6"/>
    <property type="match status" value="1"/>
</dbReference>
<feature type="domain" description="Major facilitator superfamily (MFS) profile" evidence="6">
    <location>
        <begin position="12"/>
        <end position="398"/>
    </location>
</feature>
<evidence type="ECO:0000313" key="7">
    <source>
        <dbReference type="EMBL" id="TQL76289.1"/>
    </source>
</evidence>
<dbReference type="CDD" id="cd17393">
    <property type="entry name" value="MFS_MosC_like"/>
    <property type="match status" value="1"/>
</dbReference>
<evidence type="ECO:0000256" key="5">
    <source>
        <dbReference type="SAM" id="Phobius"/>
    </source>
</evidence>
<name>A0A543AUP7_9ACTN</name>
<organism evidence="7 8">
    <name type="scientific">Stackebrandtia endophytica</name>
    <dbReference type="NCBI Taxonomy" id="1496996"/>
    <lineage>
        <taxon>Bacteria</taxon>
        <taxon>Bacillati</taxon>
        <taxon>Actinomycetota</taxon>
        <taxon>Actinomycetes</taxon>
        <taxon>Glycomycetales</taxon>
        <taxon>Glycomycetaceae</taxon>
        <taxon>Stackebrandtia</taxon>
    </lineage>
</organism>
<dbReference type="InterPro" id="IPR036259">
    <property type="entry name" value="MFS_trans_sf"/>
</dbReference>
<evidence type="ECO:0000256" key="3">
    <source>
        <dbReference type="ARBA" id="ARBA00022989"/>
    </source>
</evidence>